<evidence type="ECO:0000313" key="15">
    <source>
        <dbReference type="WBParaSite" id="TREG1_80500.1"/>
    </source>
</evidence>
<protein>
    <recommendedName>
        <fullName evidence="9">Protein farnesyltransferase/geranylgeranyltransferase type-1 subunit alpha</fullName>
        <ecNumber evidence="4">2.5.1.58</ecNumber>
        <ecNumber evidence="3">2.5.1.59</ecNumber>
    </recommendedName>
    <alternativeName>
        <fullName evidence="12">CAAX farnesyltransferase subunit alpha</fullName>
    </alternativeName>
    <alternativeName>
        <fullName evidence="11">FTase-alpha</fullName>
    </alternativeName>
    <alternativeName>
        <fullName evidence="10">Ras proteins prenyltransferase subunit alpha</fullName>
    </alternativeName>
    <alternativeName>
        <fullName evidence="13">Type I protein geranyl-geranyltransferase subunit alpha</fullName>
    </alternativeName>
</protein>
<dbReference type="GO" id="GO:0004662">
    <property type="term" value="F:CAAX-protein geranylgeranyltransferase activity"/>
    <property type="evidence" value="ECO:0007669"/>
    <property type="project" value="UniProtKB-EC"/>
</dbReference>
<dbReference type="GO" id="GO:0005965">
    <property type="term" value="C:protein farnesyltransferase complex"/>
    <property type="evidence" value="ECO:0007669"/>
    <property type="project" value="TreeGrafter"/>
</dbReference>
<reference evidence="15 16" key="2">
    <citation type="submission" date="2023-11" db="UniProtKB">
        <authorList>
            <consortium name="WormBaseParasite"/>
        </authorList>
    </citation>
    <scope>IDENTIFICATION</scope>
</reference>
<dbReference type="SUPFAM" id="SSF48439">
    <property type="entry name" value="Protein prenylyltransferase"/>
    <property type="match status" value="1"/>
</dbReference>
<evidence type="ECO:0000256" key="3">
    <source>
        <dbReference type="ARBA" id="ARBA00012700"/>
    </source>
</evidence>
<keyword evidence="7" id="KW-0677">Repeat</keyword>
<sequence length="396" mass="46243">MSTCGKHLFYRDRKEWNDITPVPQDDNGRHIVNIAYSEEFVDAHDYFRAVLLKNELSERTFSLTSEILLMNPANYTAWEYRRRIIKEISSDLNAELRFVGSLIEEYSKNYQLWHHRQWIVEELSKQTANGSCNSLTHLSSDELRFTDDVISDDPKNYHAWQHRRWIVTFFKISVEEELAFTERMLLTDVHNNSAWNHRFYIITLDEGLSSSVLTREIDFVQKRISFAPNNESSWNYFYGLLVPLVHNRKYIISSETSKLSDEKSSSNVIDLMPKLQLMLKFVEDLMAVDHTVVDCLAPLSFLVEVYTDYLELHFMKQVNGGNGTSGKQDSPHIDASTGDSVNITYDPKTIFDRAVSLCNRLANEVDRIRANYWQYRVRQLTCFAKKFNLPCDIIIS</sequence>
<proteinExistence type="inferred from homology"/>
<dbReference type="Gene3D" id="1.25.40.120">
    <property type="entry name" value="Protein prenylyltransferase"/>
    <property type="match status" value="1"/>
</dbReference>
<dbReference type="EC" id="2.5.1.59" evidence="3"/>
<evidence type="ECO:0000256" key="4">
    <source>
        <dbReference type="ARBA" id="ARBA00012702"/>
    </source>
</evidence>
<keyword evidence="8" id="KW-0460">Magnesium</keyword>
<evidence type="ECO:0000256" key="5">
    <source>
        <dbReference type="ARBA" id="ARBA00022602"/>
    </source>
</evidence>
<keyword evidence="5" id="KW-0637">Prenyltransferase</keyword>
<dbReference type="WBParaSite" id="TREG1_80500.3">
    <property type="protein sequence ID" value="TREG1_80500.3"/>
    <property type="gene ID" value="TREG1_80500"/>
</dbReference>
<evidence type="ECO:0000256" key="8">
    <source>
        <dbReference type="ARBA" id="ARBA00022842"/>
    </source>
</evidence>
<evidence type="ECO:0000256" key="10">
    <source>
        <dbReference type="ARBA" id="ARBA00041392"/>
    </source>
</evidence>
<evidence type="ECO:0000256" key="6">
    <source>
        <dbReference type="ARBA" id="ARBA00022679"/>
    </source>
</evidence>
<evidence type="ECO:0000256" key="12">
    <source>
        <dbReference type="ARBA" id="ARBA00043086"/>
    </source>
</evidence>
<dbReference type="PROSITE" id="PS51147">
    <property type="entry name" value="PFTA"/>
    <property type="match status" value="4"/>
</dbReference>
<accession>A0AA85KIJ5</accession>
<evidence type="ECO:0000256" key="7">
    <source>
        <dbReference type="ARBA" id="ARBA00022737"/>
    </source>
</evidence>
<comment type="similarity">
    <text evidence="2">Belongs to the protein prenyltransferase subunit alpha family.</text>
</comment>
<dbReference type="PANTHER" id="PTHR11129">
    <property type="entry name" value="PROTEIN FARNESYLTRANSFERASE ALPHA SUBUNIT/RAB GERANYLGERANYL TRANSFERASE ALPHA SUBUNIT"/>
    <property type="match status" value="1"/>
</dbReference>
<dbReference type="WBParaSite" id="TREG1_80500.1">
    <property type="protein sequence ID" value="TREG1_80500.1"/>
    <property type="gene ID" value="TREG1_80500"/>
</dbReference>
<evidence type="ECO:0000256" key="13">
    <source>
        <dbReference type="ARBA" id="ARBA00043219"/>
    </source>
</evidence>
<dbReference type="InterPro" id="IPR002088">
    <property type="entry name" value="Prenyl_trans_a"/>
</dbReference>
<evidence type="ECO:0000256" key="1">
    <source>
        <dbReference type="ARBA" id="ARBA00001946"/>
    </source>
</evidence>
<dbReference type="GO" id="GO:0005953">
    <property type="term" value="C:CAAX-protein geranylgeranyltransferase complex"/>
    <property type="evidence" value="ECO:0007669"/>
    <property type="project" value="TreeGrafter"/>
</dbReference>
<dbReference type="AlphaFoldDB" id="A0AA85KIJ5"/>
<evidence type="ECO:0000256" key="11">
    <source>
        <dbReference type="ARBA" id="ARBA00042436"/>
    </source>
</evidence>
<keyword evidence="6" id="KW-0808">Transferase</keyword>
<dbReference type="EC" id="2.5.1.58" evidence="4"/>
<evidence type="ECO:0000313" key="17">
    <source>
        <dbReference type="WBParaSite" id="TREG1_80500.3"/>
    </source>
</evidence>
<dbReference type="WBParaSite" id="TREG1_80500.2">
    <property type="protein sequence ID" value="TREG1_80500.2"/>
    <property type="gene ID" value="TREG1_80500"/>
</dbReference>
<dbReference type="Proteomes" id="UP000050795">
    <property type="component" value="Unassembled WGS sequence"/>
</dbReference>
<evidence type="ECO:0000313" key="16">
    <source>
        <dbReference type="WBParaSite" id="TREG1_80500.2"/>
    </source>
</evidence>
<dbReference type="Pfam" id="PF01239">
    <property type="entry name" value="PPTA"/>
    <property type="match status" value="5"/>
</dbReference>
<reference evidence="14" key="1">
    <citation type="submission" date="2022-06" db="EMBL/GenBank/DDBJ databases">
        <authorList>
            <person name="Berger JAMES D."/>
            <person name="Berger JAMES D."/>
        </authorList>
    </citation>
    <scope>NUCLEOTIDE SEQUENCE [LARGE SCALE GENOMIC DNA]</scope>
</reference>
<comment type="cofactor">
    <cofactor evidence="1">
        <name>Mg(2+)</name>
        <dbReference type="ChEBI" id="CHEBI:18420"/>
    </cofactor>
</comment>
<dbReference type="PANTHER" id="PTHR11129:SF1">
    <property type="entry name" value="PROTEIN FARNESYLTRANSFERASE_GERANYLGERANYLTRANSFERASE TYPE-1 SUBUNIT ALPHA"/>
    <property type="match status" value="1"/>
</dbReference>
<evidence type="ECO:0000313" key="14">
    <source>
        <dbReference type="Proteomes" id="UP000050795"/>
    </source>
</evidence>
<evidence type="ECO:0000256" key="2">
    <source>
        <dbReference type="ARBA" id="ARBA00006734"/>
    </source>
</evidence>
<dbReference type="GO" id="GO:0004660">
    <property type="term" value="F:protein farnesyltransferase activity"/>
    <property type="evidence" value="ECO:0007669"/>
    <property type="project" value="UniProtKB-EC"/>
</dbReference>
<organism evidence="14 17">
    <name type="scientific">Trichobilharzia regenti</name>
    <name type="common">Nasal bird schistosome</name>
    <dbReference type="NCBI Taxonomy" id="157069"/>
    <lineage>
        <taxon>Eukaryota</taxon>
        <taxon>Metazoa</taxon>
        <taxon>Spiralia</taxon>
        <taxon>Lophotrochozoa</taxon>
        <taxon>Platyhelminthes</taxon>
        <taxon>Trematoda</taxon>
        <taxon>Digenea</taxon>
        <taxon>Strigeidida</taxon>
        <taxon>Schistosomatoidea</taxon>
        <taxon>Schistosomatidae</taxon>
        <taxon>Trichobilharzia</taxon>
    </lineage>
</organism>
<name>A0AA85KIJ5_TRIRE</name>
<keyword evidence="14" id="KW-1185">Reference proteome</keyword>
<evidence type="ECO:0000256" key="9">
    <source>
        <dbReference type="ARBA" id="ARBA00040965"/>
    </source>
</evidence>